<feature type="domain" description="Carboxymuconolactone decarboxylase-like" evidence="1">
    <location>
        <begin position="14"/>
        <end position="96"/>
    </location>
</feature>
<proteinExistence type="predicted"/>
<protein>
    <submittedName>
        <fullName evidence="2">Carboxymuconolactone decarboxylase family protein</fullName>
    </submittedName>
</protein>
<evidence type="ECO:0000313" key="2">
    <source>
        <dbReference type="EMBL" id="VCU68754.1"/>
    </source>
</evidence>
<dbReference type="InterPro" id="IPR003779">
    <property type="entry name" value="CMD-like"/>
</dbReference>
<dbReference type="GO" id="GO:0051920">
    <property type="term" value="F:peroxiredoxin activity"/>
    <property type="evidence" value="ECO:0007669"/>
    <property type="project" value="InterPro"/>
</dbReference>
<dbReference type="OrthoDB" id="9801997at2"/>
<evidence type="ECO:0000313" key="3">
    <source>
        <dbReference type="Proteomes" id="UP000277294"/>
    </source>
</evidence>
<dbReference type="Gene3D" id="1.20.1290.10">
    <property type="entry name" value="AhpD-like"/>
    <property type="match status" value="1"/>
</dbReference>
<dbReference type="NCBIfam" id="TIGR00778">
    <property type="entry name" value="ahpD_dom"/>
    <property type="match status" value="1"/>
</dbReference>
<sequence length="143" mass="16140">MSRSAAVNPAAQLPDVYRALSAAQQTILDQDLPITLHHLVVLRASQINQCAFCVKMHIAEARRDGETSERLDRLVVWEHVGDYSESEKAALAWTEALTVLDRKTDYGALRVRLREHFSDSQIAALTSTISMINLWNRMQVSQH</sequence>
<dbReference type="InterPro" id="IPR029032">
    <property type="entry name" value="AhpD-like"/>
</dbReference>
<dbReference type="EMBL" id="UWPJ01000008">
    <property type="protein sequence ID" value="VCU68754.1"/>
    <property type="molecule type" value="Genomic_DNA"/>
</dbReference>
<dbReference type="AlphaFoldDB" id="A0A3P4AXF3"/>
<dbReference type="PANTHER" id="PTHR34846:SF10">
    <property type="entry name" value="CYTOPLASMIC PROTEIN"/>
    <property type="match status" value="1"/>
</dbReference>
<evidence type="ECO:0000259" key="1">
    <source>
        <dbReference type="Pfam" id="PF02627"/>
    </source>
</evidence>
<dbReference type="SUPFAM" id="SSF69118">
    <property type="entry name" value="AhpD-like"/>
    <property type="match status" value="1"/>
</dbReference>
<name>A0A3P4AXF3_9BURK</name>
<dbReference type="InterPro" id="IPR004675">
    <property type="entry name" value="AhpD_core"/>
</dbReference>
<dbReference type="Proteomes" id="UP000277294">
    <property type="component" value="Unassembled WGS sequence"/>
</dbReference>
<dbReference type="Pfam" id="PF02627">
    <property type="entry name" value="CMD"/>
    <property type="match status" value="1"/>
</dbReference>
<dbReference type="RefSeq" id="WP_124077984.1">
    <property type="nucleotide sequence ID" value="NZ_UWPJ01000008.1"/>
</dbReference>
<gene>
    <name evidence="2" type="ORF">PIGHUM_00812</name>
</gene>
<accession>A0A3P4AXF3</accession>
<organism evidence="2 3">
    <name type="scientific">Pigmentiphaga humi</name>
    <dbReference type="NCBI Taxonomy" id="2478468"/>
    <lineage>
        <taxon>Bacteria</taxon>
        <taxon>Pseudomonadati</taxon>
        <taxon>Pseudomonadota</taxon>
        <taxon>Betaproteobacteria</taxon>
        <taxon>Burkholderiales</taxon>
        <taxon>Alcaligenaceae</taxon>
        <taxon>Pigmentiphaga</taxon>
    </lineage>
</organism>
<dbReference type="PANTHER" id="PTHR34846">
    <property type="entry name" value="4-CARBOXYMUCONOLACTONE DECARBOXYLASE FAMILY PROTEIN (AFU_ORTHOLOGUE AFUA_6G11590)"/>
    <property type="match status" value="1"/>
</dbReference>
<keyword evidence="3" id="KW-1185">Reference proteome</keyword>
<reference evidence="2 3" key="1">
    <citation type="submission" date="2018-10" db="EMBL/GenBank/DDBJ databases">
        <authorList>
            <person name="Criscuolo A."/>
        </authorList>
    </citation>
    <scope>NUCLEOTIDE SEQUENCE [LARGE SCALE GENOMIC DNA]</scope>
    <source>
        <strain evidence="2">DnA1</strain>
    </source>
</reference>